<reference evidence="2 3" key="1">
    <citation type="journal article" date="2019" name="Sci. Rep.">
        <title>A high-quality genome of Eragrostis curvula grass provides insights into Poaceae evolution and supports new strategies to enhance forage quality.</title>
        <authorList>
            <person name="Carballo J."/>
            <person name="Santos B.A.C.M."/>
            <person name="Zappacosta D."/>
            <person name="Garbus I."/>
            <person name="Selva J.P."/>
            <person name="Gallo C.A."/>
            <person name="Diaz A."/>
            <person name="Albertini E."/>
            <person name="Caccamo M."/>
            <person name="Echenique V."/>
        </authorList>
    </citation>
    <scope>NUCLEOTIDE SEQUENCE [LARGE SCALE GENOMIC DNA]</scope>
    <source>
        <strain evidence="3">cv. Victoria</strain>
        <tissue evidence="2">Leaf</tissue>
    </source>
</reference>
<accession>A0A5J9SIB3</accession>
<evidence type="ECO:0000256" key="1">
    <source>
        <dbReference type="SAM" id="MobiDB-lite"/>
    </source>
</evidence>
<name>A0A5J9SIB3_9POAL</name>
<feature type="region of interest" description="Disordered" evidence="1">
    <location>
        <begin position="123"/>
        <end position="166"/>
    </location>
</feature>
<proteinExistence type="predicted"/>
<organism evidence="2 3">
    <name type="scientific">Eragrostis curvula</name>
    <name type="common">weeping love grass</name>
    <dbReference type="NCBI Taxonomy" id="38414"/>
    <lineage>
        <taxon>Eukaryota</taxon>
        <taxon>Viridiplantae</taxon>
        <taxon>Streptophyta</taxon>
        <taxon>Embryophyta</taxon>
        <taxon>Tracheophyta</taxon>
        <taxon>Spermatophyta</taxon>
        <taxon>Magnoliopsida</taxon>
        <taxon>Liliopsida</taxon>
        <taxon>Poales</taxon>
        <taxon>Poaceae</taxon>
        <taxon>PACMAD clade</taxon>
        <taxon>Chloridoideae</taxon>
        <taxon>Eragrostideae</taxon>
        <taxon>Eragrostidinae</taxon>
        <taxon>Eragrostis</taxon>
    </lineage>
</organism>
<sequence length="182" mass="20101">MELFKEFHSSQITGSVSQTVQKALRREIDALHKQAQDARDSNRTRDAQDLRKESARKATLTSSLSSKFKGEGQMSCISGSSMYPCWLWKPSQVCSRSLSFPSKEALLVERPLDRIKSGALPSEEYPEVASGTCPRLHSEGEECSRGDRHRAKGPGQDSGGSDPTWTKVYLRVGPLCLPTIEG</sequence>
<feature type="compositionally biased region" description="Basic and acidic residues" evidence="1">
    <location>
        <begin position="31"/>
        <end position="56"/>
    </location>
</feature>
<comment type="caution">
    <text evidence="2">The sequence shown here is derived from an EMBL/GenBank/DDBJ whole genome shotgun (WGS) entry which is preliminary data.</text>
</comment>
<feature type="region of interest" description="Disordered" evidence="1">
    <location>
        <begin position="31"/>
        <end position="58"/>
    </location>
</feature>
<dbReference type="Proteomes" id="UP000324897">
    <property type="component" value="Unassembled WGS sequence"/>
</dbReference>
<evidence type="ECO:0000313" key="3">
    <source>
        <dbReference type="Proteomes" id="UP000324897"/>
    </source>
</evidence>
<dbReference type="EMBL" id="RWGY01000828">
    <property type="protein sequence ID" value="TVT98606.1"/>
    <property type="molecule type" value="Genomic_DNA"/>
</dbReference>
<protein>
    <submittedName>
        <fullName evidence="2">Uncharacterized protein</fullName>
    </submittedName>
</protein>
<feature type="compositionally biased region" description="Basic and acidic residues" evidence="1">
    <location>
        <begin position="136"/>
        <end position="146"/>
    </location>
</feature>
<dbReference type="Gramene" id="TVT98606">
    <property type="protein sequence ID" value="TVT98606"/>
    <property type="gene ID" value="EJB05_56077"/>
</dbReference>
<gene>
    <name evidence="2" type="ORF">EJB05_56077</name>
</gene>
<keyword evidence="3" id="KW-1185">Reference proteome</keyword>
<evidence type="ECO:0000313" key="2">
    <source>
        <dbReference type="EMBL" id="TVT98606.1"/>
    </source>
</evidence>
<dbReference type="AlphaFoldDB" id="A0A5J9SIB3"/>